<dbReference type="EMBL" id="NMUH01002364">
    <property type="protein sequence ID" value="MQL99518.1"/>
    <property type="molecule type" value="Genomic_DNA"/>
</dbReference>
<proteinExistence type="predicted"/>
<gene>
    <name evidence="1" type="ORF">Taro_032248</name>
</gene>
<protein>
    <submittedName>
        <fullName evidence="1">Uncharacterized protein</fullName>
    </submittedName>
</protein>
<sequence length="101" mass="10940">MTEGTVATALVNASAYRAVAFTGSAPESDRERTLYWIAGQNLPYFTYGDQELRRGFGVMVKSLKNSGKNLRDPSSPQILLLLASPPGPGTSWHELGPAMRV</sequence>
<name>A0A843VS63_COLES</name>
<organism evidence="1 2">
    <name type="scientific">Colocasia esculenta</name>
    <name type="common">Wild taro</name>
    <name type="synonym">Arum esculentum</name>
    <dbReference type="NCBI Taxonomy" id="4460"/>
    <lineage>
        <taxon>Eukaryota</taxon>
        <taxon>Viridiplantae</taxon>
        <taxon>Streptophyta</taxon>
        <taxon>Embryophyta</taxon>
        <taxon>Tracheophyta</taxon>
        <taxon>Spermatophyta</taxon>
        <taxon>Magnoliopsida</taxon>
        <taxon>Liliopsida</taxon>
        <taxon>Araceae</taxon>
        <taxon>Aroideae</taxon>
        <taxon>Colocasieae</taxon>
        <taxon>Colocasia</taxon>
    </lineage>
</organism>
<evidence type="ECO:0000313" key="2">
    <source>
        <dbReference type="Proteomes" id="UP000652761"/>
    </source>
</evidence>
<comment type="caution">
    <text evidence="1">The sequence shown here is derived from an EMBL/GenBank/DDBJ whole genome shotgun (WGS) entry which is preliminary data.</text>
</comment>
<keyword evidence="2" id="KW-1185">Reference proteome</keyword>
<dbReference type="Proteomes" id="UP000652761">
    <property type="component" value="Unassembled WGS sequence"/>
</dbReference>
<dbReference type="AlphaFoldDB" id="A0A843VS63"/>
<accession>A0A843VS63</accession>
<reference evidence="1" key="1">
    <citation type="submission" date="2017-07" db="EMBL/GenBank/DDBJ databases">
        <title>Taro Niue Genome Assembly and Annotation.</title>
        <authorList>
            <person name="Atibalentja N."/>
            <person name="Keating K."/>
            <person name="Fields C.J."/>
        </authorList>
    </citation>
    <scope>NUCLEOTIDE SEQUENCE</scope>
    <source>
        <strain evidence="1">Niue_2</strain>
        <tissue evidence="1">Leaf</tissue>
    </source>
</reference>
<evidence type="ECO:0000313" key="1">
    <source>
        <dbReference type="EMBL" id="MQL99518.1"/>
    </source>
</evidence>